<keyword evidence="22" id="KW-0829">Tyrosine-protein kinase</keyword>
<dbReference type="Gene3D" id="1.10.510.10">
    <property type="entry name" value="Transferase(Phosphotransferase) domain 1"/>
    <property type="match status" value="2"/>
</dbReference>
<keyword evidence="12 35" id="KW-0812">Transmembrane</keyword>
<keyword evidence="16" id="KW-0418">Kinase</keyword>
<dbReference type="FunFam" id="2.10.10.100:FF:000001">
    <property type="entry name" value="UDP-N-acetylhexosamine pyrophosphorylase isoform X1"/>
    <property type="match status" value="1"/>
</dbReference>
<dbReference type="PROSITE" id="PS01285">
    <property type="entry name" value="FA58C_1"/>
    <property type="match status" value="1"/>
</dbReference>
<dbReference type="InterPro" id="IPR034372">
    <property type="entry name" value="UHMK1"/>
</dbReference>
<feature type="domain" description="Protein kinase" evidence="38">
    <location>
        <begin position="20"/>
        <end position="312"/>
    </location>
</feature>
<evidence type="ECO:0000256" key="22">
    <source>
        <dbReference type="ARBA" id="ARBA00023137"/>
    </source>
</evidence>
<evidence type="ECO:0000259" key="39">
    <source>
        <dbReference type="PROSITE" id="PS50022"/>
    </source>
</evidence>
<dbReference type="FunFam" id="3.90.550.10:FF:000043">
    <property type="entry name" value="UDP-N-acetylhexosamine pyrophosphorylase isoform X2"/>
    <property type="match status" value="1"/>
</dbReference>
<feature type="binding site" evidence="34">
    <location>
        <position position="1323"/>
    </location>
    <ligand>
        <name>ATP</name>
        <dbReference type="ChEBI" id="CHEBI:30616"/>
    </ligand>
</feature>
<sequence>MSGCAWGAAPPLLEALGRLWEVQAPLGSGSSASVYRVRCCGDPRAPPGAVKEFVLPPGPRPGPTRRPGARPPGADCAEYGFRKERAALEQLRGHRNIVTLYGVFTNHYSANGPSRCLLLELLDISVSELLLHSSNQGCSMWMIQHCARDVLEALAFLHHKGYVHADLKPRNILWSAEEECFKLIDFGLSFKEGNQDVKYIQTDGYRAPEAELQNCLAQAGLQSETECTSAVDLWSLGIVLLEMFSGMKLKHTVQSQEWKTNSSAIIDHIFASEGVVNSAIPAYHLRDLIKSMLHCDQGKRASAEKALCSPFFSIPFGLAEIARSRVAVLLLAGGQGTRLGVPYPKGMCDVGLPSRKTLFHLQAQRLRRLQQMAEEQHGTPCHIPWYIMTSGRTMESTKEFFQKHRYFGLKKENVIFFQQGMLPALGFDGKILLEEKGKIAMAPDGNGGLYRALGSHGIMDDMERRGVQSVHVYCVDNILVKVADPRFIGFCLEKGADCGAKVVEKTNPTEPVGVVCRVDGVYQVVEYSEISLATAQQRGPDGRLLFNAGNIANHYFTTAFLKDVVNTYEPQLQHHVAEKKIPHVDLTTGQLIQPEKPNGIKMEKFVFDIFQFSKKFVVYEVLREDEFSPLKNADSQNGKDNPTTARHALMSLHHCWVLNAGGHFVDENGTRIPAIPRLKDANDLPIQCEISPLVSYGGEGLEKYVKDREFRTPLIIDEDGIHELVKNGMTADMLATPRLALLPLLLLHVPHAARAQVNPAVCRYPLGMSGGHIPDEDISASSHWSDSTAAKYGRLDSEGGDGAWCPKTPVDPNDLKEFLQIDLHALHFITLVGTQGRHAKGHGNEFSPMYKINYSRDGTRWMSWRNRHGKQVLDGNTNTYDIVLKDLEPPLIARFVRFLPVTDHSMNVCLRVELYGCVWLDGLVSYNAPVGQQLILPGGTIIYLNDSVYDGAFGYSMTEGLGQLTDGVSGLDDFTQTHEYHVWPGYDYVGWRNESTAGGYVEITFEFDRIRNFTAMKVHCNNMFAKGVKIFKEVQCYFRADASEWEPSAISSVLVLDDVNPSARFVTVPLLHRMASAIKCQYYFADTWMMFSEITFQSDAAMYNNSVPPADAPVVPTTYDPTLKVDDSNTRILIGCLVAIIFILVAIIVIILWRQFWQKMLEKASRRMLDDEMTVSLSLPSESSMFNHNHSSSSSEQESSSTYDRIFPVGPDYQEPSRLIRKLPEFTSGEEDTGCSGPAKLSQASVPEGVPHYAEADIVNLQGVTGGNTYSVPALTMDLLSGKDVAVEEFPRKLLTFKEKLGEGQFGEVHLCEVEGMEKFAGKDFALEGLDGSLDHPVLVAVKMLRADANKNARNDFLKEIKIMSRLKDPNIIRLLAVCITDDPLCMITEYMENGDLNQFLSRQQAGSPSAGHAPTVSDLQFMATQIASGMKYLSSLNFVHRDLATRNCLVGKHYTIKIADFGMSRNLYSGDYYRIQGRAVLPIRWMSWESILLGKFTTASDVWAFGVTLWETFTLCREQPYSQMSDEQVIENTGEFFRDQGRQTYLPQPVLCPDSVYKLMLSCWRRDTKDRPSFQDIHRLLQDSASEE</sequence>
<dbReference type="FunFam" id="1.10.510.10:FF:000053">
    <property type="entry name" value="Epithelial discoidin domain-containing receptor 1"/>
    <property type="match status" value="1"/>
</dbReference>
<keyword evidence="7" id="KW-1003">Cell membrane</keyword>
<keyword evidence="20 37" id="KW-1133">Transmembrane helix</keyword>
<evidence type="ECO:0000256" key="7">
    <source>
        <dbReference type="ARBA" id="ARBA00022475"/>
    </source>
</evidence>
<comment type="similarity">
    <text evidence="4">Belongs to the UDPGP type 1 family.</text>
</comment>
<evidence type="ECO:0000256" key="2">
    <source>
        <dbReference type="ARBA" id="ARBA00004514"/>
    </source>
</evidence>
<dbReference type="GO" id="GO:0010715">
    <property type="term" value="P:regulation of extracellular matrix disassembly"/>
    <property type="evidence" value="ECO:0007669"/>
    <property type="project" value="UniProtKB-ARBA"/>
</dbReference>
<comment type="function">
    <text evidence="30">Isoform AGX1 has 2 to 3 times higher activity towards galactosamine 1-phosphate (GalNAc-1-P).</text>
</comment>
<dbReference type="GO" id="GO:0043021">
    <property type="term" value="F:ribonucleoprotein complex binding"/>
    <property type="evidence" value="ECO:0007669"/>
    <property type="project" value="TreeGrafter"/>
</dbReference>
<dbReference type="PROSITE" id="PS00239">
    <property type="entry name" value="RECEPTOR_TYR_KIN_II"/>
    <property type="match status" value="1"/>
</dbReference>
<dbReference type="GO" id="GO:0005634">
    <property type="term" value="C:nucleus"/>
    <property type="evidence" value="ECO:0007669"/>
    <property type="project" value="TreeGrafter"/>
</dbReference>
<protein>
    <recommendedName>
        <fullName evidence="35">Tyrosine-protein kinase receptor</fullName>
        <ecNumber evidence="35">2.7.10.1</ecNumber>
    </recommendedName>
</protein>
<evidence type="ECO:0000256" key="11">
    <source>
        <dbReference type="ARBA" id="ARBA00022679"/>
    </source>
</evidence>
<dbReference type="PROSITE" id="PS50022">
    <property type="entry name" value="FA58C_3"/>
    <property type="match status" value="1"/>
</dbReference>
<dbReference type="Gene3D" id="3.90.550.10">
    <property type="entry name" value="Spore Coat Polysaccharide Biosynthesis Protein SpsA, Chain A"/>
    <property type="match status" value="1"/>
</dbReference>
<dbReference type="PROSITE" id="PS50011">
    <property type="entry name" value="PROTEIN_KINASE_DOM"/>
    <property type="match status" value="2"/>
</dbReference>
<dbReference type="Pfam" id="PF21114">
    <property type="entry name" value="DDR1-2_DS-like"/>
    <property type="match status" value="1"/>
</dbReference>
<dbReference type="PANTHER" id="PTHR46962:SF1">
    <property type="entry name" value="SERINE_THREONINE-PROTEIN KINASE KIST"/>
    <property type="match status" value="1"/>
</dbReference>
<comment type="subunit">
    <text evidence="33">Binds hydroxyproline-rich sequence motifs in fibrillar, glycosylated collagen, such as the GQOGVMGFO motif, where O stands for hydroxyproline. Interacts with SRC. Interacts (tyrosine phosphorylated) with SHC1.</text>
</comment>
<dbReference type="InterPro" id="IPR000719">
    <property type="entry name" value="Prot_kinase_dom"/>
</dbReference>
<dbReference type="GO" id="GO:0038062">
    <property type="term" value="F:protein tyrosine kinase collagen receptor activity"/>
    <property type="evidence" value="ECO:0007669"/>
    <property type="project" value="UniProtKB-ARBA"/>
</dbReference>
<comment type="catalytic activity">
    <reaction evidence="29">
        <text>N-acetyl-alpha-D-glucosamine 1-phosphate + UTP + H(+) = UDP-N-acetyl-alpha-D-glucosamine + diphosphate</text>
        <dbReference type="Rhea" id="RHEA:13509"/>
        <dbReference type="ChEBI" id="CHEBI:15378"/>
        <dbReference type="ChEBI" id="CHEBI:33019"/>
        <dbReference type="ChEBI" id="CHEBI:46398"/>
        <dbReference type="ChEBI" id="CHEBI:57705"/>
        <dbReference type="ChEBI" id="CHEBI:57776"/>
        <dbReference type="EC" id="2.7.7.23"/>
    </reaction>
    <physiologicalReaction direction="left-to-right" evidence="29">
        <dbReference type="Rhea" id="RHEA:13510"/>
    </physiologicalReaction>
</comment>
<evidence type="ECO:0000256" key="16">
    <source>
        <dbReference type="ARBA" id="ARBA00022777"/>
    </source>
</evidence>
<name>A0A8K1LFX0_9PASS</name>
<dbReference type="Pfam" id="PF00754">
    <property type="entry name" value="F5_F8_type_C"/>
    <property type="match status" value="1"/>
</dbReference>
<comment type="caution">
    <text evidence="40">The sequence shown here is derived from an EMBL/GenBank/DDBJ whole genome shotgun (WGS) entry which is preliminary data.</text>
</comment>
<keyword evidence="9 35" id="KW-0597">Phosphoprotein</keyword>
<dbReference type="Gene3D" id="3.30.200.20">
    <property type="entry name" value="Phosphorylase Kinase, domain 1"/>
    <property type="match status" value="1"/>
</dbReference>
<comment type="function">
    <text evidence="31">Isoform AGX2 has 8 times more activity towards glucosamine 1-phosphate (GlcNAc-1-P).</text>
</comment>
<dbReference type="Pfam" id="PF01704">
    <property type="entry name" value="UDPGP"/>
    <property type="match status" value="1"/>
</dbReference>
<evidence type="ECO:0000256" key="19">
    <source>
        <dbReference type="ARBA" id="ARBA00022859"/>
    </source>
</evidence>
<dbReference type="FunFam" id="2.60.120.260:FF:000007">
    <property type="entry name" value="Discoidin domain receptor tyrosine kinase 1"/>
    <property type="match status" value="1"/>
</dbReference>
<feature type="compositionally biased region" description="Low complexity" evidence="36">
    <location>
        <begin position="1184"/>
        <end position="1201"/>
    </location>
</feature>
<evidence type="ECO:0000256" key="14">
    <source>
        <dbReference type="ARBA" id="ARBA00022729"/>
    </source>
</evidence>
<dbReference type="InterPro" id="IPR008979">
    <property type="entry name" value="Galactose-bd-like_sf"/>
</dbReference>
<dbReference type="InterPro" id="IPR017441">
    <property type="entry name" value="Protein_kinase_ATP_BS"/>
</dbReference>
<dbReference type="GO" id="GO:0045948">
    <property type="term" value="P:positive regulation of translational initiation"/>
    <property type="evidence" value="ECO:0007669"/>
    <property type="project" value="TreeGrafter"/>
</dbReference>
<comment type="pathway">
    <text evidence="3">Nucleotide-sugar biosynthesis; UDP-N-acetyl-alpha-D-glucosamine biosynthesis; UDP-N-acetyl-alpha-D-glucosamine from N-acetyl-alpha-D-glucosamine 1-phosphate: step 1/1.</text>
</comment>
<evidence type="ECO:0000256" key="33">
    <source>
        <dbReference type="ARBA" id="ARBA00065042"/>
    </source>
</evidence>
<keyword evidence="14" id="KW-0732">Signal</keyword>
<keyword evidence="19" id="KW-0391">Immunity</keyword>
<keyword evidence="18" id="KW-0892">Osteogenesis</keyword>
<comment type="subcellular location">
    <subcellularLocation>
        <location evidence="1">Cell membrane</location>
        <topology evidence="1">Single-pass type I membrane protein</topology>
    </subcellularLocation>
    <subcellularLocation>
        <location evidence="2">Cytoplasm</location>
        <location evidence="2">Cytosol</location>
    </subcellularLocation>
</comment>
<evidence type="ECO:0000259" key="38">
    <source>
        <dbReference type="PROSITE" id="PS50011"/>
    </source>
</evidence>
<evidence type="ECO:0000256" key="36">
    <source>
        <dbReference type="SAM" id="MobiDB-lite"/>
    </source>
</evidence>
<evidence type="ECO:0000256" key="20">
    <source>
        <dbReference type="ARBA" id="ARBA00022989"/>
    </source>
</evidence>
<dbReference type="SMART" id="SM00231">
    <property type="entry name" value="FA58C"/>
    <property type="match status" value="1"/>
</dbReference>
<dbReference type="Pfam" id="PF00069">
    <property type="entry name" value="Pkinase"/>
    <property type="match status" value="1"/>
</dbReference>
<dbReference type="FunFam" id="3.30.200.20:FF:000324">
    <property type="entry name" value="Serine/threonine-protein kinase Kist isoform 1"/>
    <property type="match status" value="1"/>
</dbReference>
<keyword evidence="24 35" id="KW-0675">Receptor</keyword>
<dbReference type="CDD" id="cd00057">
    <property type="entry name" value="FA58C"/>
    <property type="match status" value="1"/>
</dbReference>
<dbReference type="SUPFAM" id="SSF56112">
    <property type="entry name" value="Protein kinase-like (PK-like)"/>
    <property type="match status" value="2"/>
</dbReference>
<keyword evidence="17 34" id="KW-0067">ATP-binding</keyword>
<dbReference type="GO" id="GO:0045087">
    <property type="term" value="P:innate immune response"/>
    <property type="evidence" value="ECO:0007669"/>
    <property type="project" value="UniProtKB-KW"/>
</dbReference>
<dbReference type="InterPro" id="IPR008266">
    <property type="entry name" value="Tyr_kinase_AS"/>
</dbReference>
<dbReference type="Proteomes" id="UP000796761">
    <property type="component" value="Unassembled WGS sequence"/>
</dbReference>
<evidence type="ECO:0000256" key="30">
    <source>
        <dbReference type="ARBA" id="ARBA00055754"/>
    </source>
</evidence>
<evidence type="ECO:0000256" key="32">
    <source>
        <dbReference type="ARBA" id="ARBA00061639"/>
    </source>
</evidence>
<feature type="region of interest" description="Disordered" evidence="36">
    <location>
        <begin position="1184"/>
        <end position="1204"/>
    </location>
</feature>
<evidence type="ECO:0000256" key="8">
    <source>
        <dbReference type="ARBA" id="ARBA00022490"/>
    </source>
</evidence>
<evidence type="ECO:0000256" key="27">
    <source>
        <dbReference type="ARBA" id="ARBA00050749"/>
    </source>
</evidence>
<evidence type="ECO:0000256" key="28">
    <source>
        <dbReference type="ARBA" id="ARBA00051243"/>
    </source>
</evidence>
<dbReference type="FunFam" id="1.10.510.10:FF:000322">
    <property type="entry name" value="Serine/threonine-protein kinase Kist isoform 1"/>
    <property type="match status" value="1"/>
</dbReference>
<dbReference type="GO" id="GO:0004674">
    <property type="term" value="F:protein serine/threonine kinase activity"/>
    <property type="evidence" value="ECO:0007669"/>
    <property type="project" value="InterPro"/>
</dbReference>
<dbReference type="SUPFAM" id="SSF49785">
    <property type="entry name" value="Galactose-binding domain-like"/>
    <property type="match status" value="1"/>
</dbReference>
<evidence type="ECO:0000256" key="25">
    <source>
        <dbReference type="ARBA" id="ARBA00023180"/>
    </source>
</evidence>
<evidence type="ECO:0000256" key="3">
    <source>
        <dbReference type="ARBA" id="ARBA00005208"/>
    </source>
</evidence>
<keyword evidence="8" id="KW-0963">Cytoplasm</keyword>
<evidence type="ECO:0000256" key="12">
    <source>
        <dbReference type="ARBA" id="ARBA00022692"/>
    </source>
</evidence>
<evidence type="ECO:0000256" key="26">
    <source>
        <dbReference type="ARBA" id="ARBA00050179"/>
    </source>
</evidence>
<dbReference type="FunFam" id="2.60.120.1190:FF:000001">
    <property type="entry name" value="Discoidin domain receptor tyrosine kinase 2"/>
    <property type="match status" value="1"/>
</dbReference>
<dbReference type="FunFam" id="3.30.200.20:FF:000082">
    <property type="entry name" value="Epithelial discoidin domain-containing receptor 1"/>
    <property type="match status" value="1"/>
</dbReference>
<dbReference type="PROSITE" id="PS00107">
    <property type="entry name" value="PROTEIN_KINASE_ATP"/>
    <property type="match status" value="1"/>
</dbReference>
<reference evidence="40" key="1">
    <citation type="submission" date="2019-04" db="EMBL/GenBank/DDBJ databases">
        <title>Genome assembly of Zosterops borbonicus 15179.</title>
        <authorList>
            <person name="Leroy T."/>
            <person name="Anselmetti Y."/>
            <person name="Tilak M.-K."/>
            <person name="Nabholz B."/>
        </authorList>
    </citation>
    <scope>NUCLEOTIDE SEQUENCE</scope>
    <source>
        <strain evidence="40">HGM_15179</strain>
        <tissue evidence="40">Muscle</tissue>
    </source>
</reference>
<keyword evidence="25" id="KW-0325">Glycoprotein</keyword>
<dbReference type="CDD" id="cd14020">
    <property type="entry name" value="STKc_KIS"/>
    <property type="match status" value="1"/>
</dbReference>
<dbReference type="GO" id="GO:0001503">
    <property type="term" value="P:ossification"/>
    <property type="evidence" value="ECO:0007669"/>
    <property type="project" value="UniProtKB-KW"/>
</dbReference>
<accession>A0A8K1LFX0</accession>
<feature type="transmembrane region" description="Helical" evidence="37">
    <location>
        <begin position="1132"/>
        <end position="1153"/>
    </location>
</feature>
<dbReference type="SUPFAM" id="SSF53448">
    <property type="entry name" value="Nucleotide-diphospho-sugar transferases"/>
    <property type="match status" value="1"/>
</dbReference>
<dbReference type="GO" id="GO:0005886">
    <property type="term" value="C:plasma membrane"/>
    <property type="evidence" value="ECO:0007669"/>
    <property type="project" value="UniProtKB-SubCell"/>
</dbReference>
<evidence type="ECO:0000256" key="6">
    <source>
        <dbReference type="ARBA" id="ARBA00011738"/>
    </source>
</evidence>
<dbReference type="CDD" id="cd04193">
    <property type="entry name" value="UDPGlcNAc_PPase"/>
    <property type="match status" value="1"/>
</dbReference>
<evidence type="ECO:0000313" key="41">
    <source>
        <dbReference type="Proteomes" id="UP000796761"/>
    </source>
</evidence>
<evidence type="ECO:0000256" key="31">
    <source>
        <dbReference type="ARBA" id="ARBA00056409"/>
    </source>
</evidence>
<evidence type="ECO:0000256" key="34">
    <source>
        <dbReference type="PROSITE-ProRule" id="PRU10141"/>
    </source>
</evidence>
<keyword evidence="13" id="KW-0548">Nucleotidyltransferase</keyword>
<dbReference type="Gene3D" id="2.60.120.1190">
    <property type="match status" value="1"/>
</dbReference>
<dbReference type="Gene3D" id="2.10.10.100">
    <property type="match status" value="1"/>
</dbReference>
<dbReference type="InterPro" id="IPR029044">
    <property type="entry name" value="Nucleotide-diphossugar_trans"/>
</dbReference>
<comment type="subunit">
    <text evidence="5">Monomer and homodimer.</text>
</comment>
<keyword evidence="21 37" id="KW-0472">Membrane</keyword>
<comment type="similarity">
    <text evidence="32 35">Belongs to the protein kinase superfamily. Tyr protein kinase family. Insulin receptor subfamily.</text>
</comment>
<dbReference type="GO" id="GO:0005518">
    <property type="term" value="F:collagen binding"/>
    <property type="evidence" value="ECO:0007669"/>
    <property type="project" value="UniProtKB-ARBA"/>
</dbReference>
<keyword evidence="11" id="KW-0808">Transferase</keyword>
<evidence type="ECO:0000256" key="5">
    <source>
        <dbReference type="ARBA" id="ARBA00011407"/>
    </source>
</evidence>
<feature type="domain" description="F5/8 type C" evidence="39">
    <location>
        <begin position="762"/>
        <end position="917"/>
    </location>
</feature>
<evidence type="ECO:0000256" key="17">
    <source>
        <dbReference type="ARBA" id="ARBA00022840"/>
    </source>
</evidence>
<dbReference type="Pfam" id="PF07714">
    <property type="entry name" value="PK_Tyr_Ser-Thr"/>
    <property type="match status" value="1"/>
</dbReference>
<dbReference type="InterPro" id="IPR002618">
    <property type="entry name" value="UDPGP_fam"/>
</dbReference>
<dbReference type="GO" id="GO:0052630">
    <property type="term" value="F:UDP-N-acetylgalactosamine diphosphorylase activity"/>
    <property type="evidence" value="ECO:0007669"/>
    <property type="project" value="UniProtKB-EC"/>
</dbReference>
<evidence type="ECO:0000256" key="13">
    <source>
        <dbReference type="ARBA" id="ARBA00022695"/>
    </source>
</evidence>
<evidence type="ECO:0000256" key="15">
    <source>
        <dbReference type="ARBA" id="ARBA00022741"/>
    </source>
</evidence>
<keyword evidence="41" id="KW-1185">Reference proteome</keyword>
<evidence type="ECO:0000256" key="9">
    <source>
        <dbReference type="ARBA" id="ARBA00022553"/>
    </source>
</evidence>
<evidence type="ECO:0000256" key="29">
    <source>
        <dbReference type="ARBA" id="ARBA00052217"/>
    </source>
</evidence>
<dbReference type="GO" id="GO:0046825">
    <property type="term" value="P:regulation of protein export from nucleus"/>
    <property type="evidence" value="ECO:0007669"/>
    <property type="project" value="TreeGrafter"/>
</dbReference>
<dbReference type="Gene3D" id="2.60.120.260">
    <property type="entry name" value="Galactose-binding domain-like"/>
    <property type="match status" value="1"/>
</dbReference>
<gene>
    <name evidence="40" type="ORF">HGM15179_014603</name>
</gene>
<dbReference type="InterPro" id="IPR002011">
    <property type="entry name" value="Tyr_kinase_rcpt_2_CS"/>
</dbReference>
<keyword evidence="10" id="KW-0399">Innate immunity</keyword>
<comment type="subunit">
    <text evidence="6">Homodimer.</text>
</comment>
<dbReference type="SMART" id="SM00219">
    <property type="entry name" value="TyrKc"/>
    <property type="match status" value="1"/>
</dbReference>
<evidence type="ECO:0000313" key="40">
    <source>
        <dbReference type="EMBL" id="TRZ12514.1"/>
    </source>
</evidence>
<dbReference type="PROSITE" id="PS01286">
    <property type="entry name" value="FA58C_2"/>
    <property type="match status" value="1"/>
</dbReference>
<dbReference type="GO" id="GO:0005829">
    <property type="term" value="C:cytosol"/>
    <property type="evidence" value="ECO:0007669"/>
    <property type="project" value="UniProtKB-SubCell"/>
</dbReference>
<dbReference type="PRINTS" id="PR00109">
    <property type="entry name" value="TYRKINASE"/>
</dbReference>
<dbReference type="SMART" id="SM00220">
    <property type="entry name" value="S_TKc"/>
    <property type="match status" value="2"/>
</dbReference>
<evidence type="ECO:0000256" key="35">
    <source>
        <dbReference type="RuleBase" id="RU000312"/>
    </source>
</evidence>
<dbReference type="InterPro" id="IPR001245">
    <property type="entry name" value="Ser-Thr/Tyr_kinase_cat_dom"/>
</dbReference>
<dbReference type="InterPro" id="IPR048525">
    <property type="entry name" value="DDR1-2_DS-like"/>
</dbReference>
<keyword evidence="23" id="KW-1015">Disulfide bond</keyword>
<dbReference type="GO" id="GO:0071598">
    <property type="term" value="C:neuronal ribonucleoprotein granule"/>
    <property type="evidence" value="ECO:0007669"/>
    <property type="project" value="TreeGrafter"/>
</dbReference>
<dbReference type="PROSITE" id="PS00109">
    <property type="entry name" value="PROTEIN_KINASE_TYR"/>
    <property type="match status" value="1"/>
</dbReference>
<dbReference type="InterPro" id="IPR000421">
    <property type="entry name" value="FA58C"/>
</dbReference>
<organism evidence="40 41">
    <name type="scientific">Zosterops borbonicus</name>
    <dbReference type="NCBI Taxonomy" id="364589"/>
    <lineage>
        <taxon>Eukaryota</taxon>
        <taxon>Metazoa</taxon>
        <taxon>Chordata</taxon>
        <taxon>Craniata</taxon>
        <taxon>Vertebrata</taxon>
        <taxon>Euteleostomi</taxon>
        <taxon>Archelosauria</taxon>
        <taxon>Archosauria</taxon>
        <taxon>Dinosauria</taxon>
        <taxon>Saurischia</taxon>
        <taxon>Theropoda</taxon>
        <taxon>Coelurosauria</taxon>
        <taxon>Aves</taxon>
        <taxon>Neognathae</taxon>
        <taxon>Neoaves</taxon>
        <taxon>Telluraves</taxon>
        <taxon>Australaves</taxon>
        <taxon>Passeriformes</taxon>
        <taxon>Sylvioidea</taxon>
        <taxon>Zosteropidae</taxon>
        <taxon>Zosterops</taxon>
    </lineage>
</organism>
<comment type="catalytic activity">
    <reaction evidence="28 35">
        <text>L-tyrosyl-[protein] + ATP = O-phospho-L-tyrosyl-[protein] + ADP + H(+)</text>
        <dbReference type="Rhea" id="RHEA:10596"/>
        <dbReference type="Rhea" id="RHEA-COMP:10136"/>
        <dbReference type="Rhea" id="RHEA-COMP:20101"/>
        <dbReference type="ChEBI" id="CHEBI:15378"/>
        <dbReference type="ChEBI" id="CHEBI:30616"/>
        <dbReference type="ChEBI" id="CHEBI:46858"/>
        <dbReference type="ChEBI" id="CHEBI:61978"/>
        <dbReference type="ChEBI" id="CHEBI:456216"/>
        <dbReference type="EC" id="2.7.10.1"/>
    </reaction>
</comment>
<evidence type="ECO:0000256" key="10">
    <source>
        <dbReference type="ARBA" id="ARBA00022588"/>
    </source>
</evidence>
<feature type="domain" description="Protein kinase" evidence="38">
    <location>
        <begin position="1295"/>
        <end position="1582"/>
    </location>
</feature>
<comment type="catalytic activity">
    <reaction evidence="27">
        <text>5-diphospho-1D-myo-inositol 1,2,3,4,6-pentakisphosphate + O-phospho-L-seryl-[protein] = O-diphospho-L-seryl-[protein] + 1D-myo-inositol hexakisphosphate</text>
        <dbReference type="Rhea" id="RHEA:64104"/>
        <dbReference type="Rhea" id="RHEA-COMP:11604"/>
        <dbReference type="Rhea" id="RHEA-COMP:16509"/>
        <dbReference type="ChEBI" id="CHEBI:58130"/>
        <dbReference type="ChEBI" id="CHEBI:58628"/>
        <dbReference type="ChEBI" id="CHEBI:83421"/>
        <dbReference type="ChEBI" id="CHEBI:149682"/>
    </reaction>
    <physiologicalReaction direction="left-to-right" evidence="27">
        <dbReference type="Rhea" id="RHEA:64105"/>
    </physiologicalReaction>
</comment>
<evidence type="ECO:0000256" key="37">
    <source>
        <dbReference type="SAM" id="Phobius"/>
    </source>
</evidence>
<dbReference type="EC" id="2.7.10.1" evidence="35"/>
<dbReference type="OrthoDB" id="6071166at2759"/>
<evidence type="ECO:0000256" key="18">
    <source>
        <dbReference type="ARBA" id="ARBA00022855"/>
    </source>
</evidence>
<evidence type="ECO:0000256" key="23">
    <source>
        <dbReference type="ARBA" id="ARBA00023157"/>
    </source>
</evidence>
<proteinExistence type="inferred from homology"/>
<comment type="catalytic activity">
    <reaction evidence="26">
        <text>N-acetyl-alpha-D-galactosamine 1-phosphate + UTP + H(+) = UDP-N-acetyl-alpha-D-galactosamine + diphosphate</text>
        <dbReference type="Rhea" id="RHEA:34363"/>
        <dbReference type="ChEBI" id="CHEBI:15378"/>
        <dbReference type="ChEBI" id="CHEBI:33019"/>
        <dbReference type="ChEBI" id="CHEBI:46398"/>
        <dbReference type="ChEBI" id="CHEBI:61970"/>
        <dbReference type="ChEBI" id="CHEBI:67138"/>
        <dbReference type="EC" id="2.7.7.83"/>
    </reaction>
    <physiologicalReaction direction="left-to-right" evidence="26">
        <dbReference type="Rhea" id="RHEA:34364"/>
    </physiologicalReaction>
</comment>
<dbReference type="InterPro" id="IPR011009">
    <property type="entry name" value="Kinase-like_dom_sf"/>
</dbReference>
<dbReference type="GO" id="GO:0003977">
    <property type="term" value="F:UDP-N-acetylglucosamine diphosphorylase activity"/>
    <property type="evidence" value="ECO:0007669"/>
    <property type="project" value="UniProtKB-EC"/>
</dbReference>
<dbReference type="InterPro" id="IPR020635">
    <property type="entry name" value="Tyr_kinase_cat_dom"/>
</dbReference>
<dbReference type="GO" id="GO:0005524">
    <property type="term" value="F:ATP binding"/>
    <property type="evidence" value="ECO:0007669"/>
    <property type="project" value="UniProtKB-UniRule"/>
</dbReference>
<keyword evidence="15 34" id="KW-0547">Nucleotide-binding</keyword>
<evidence type="ECO:0000256" key="4">
    <source>
        <dbReference type="ARBA" id="ARBA00010401"/>
    </source>
</evidence>
<evidence type="ECO:0000256" key="1">
    <source>
        <dbReference type="ARBA" id="ARBA00004251"/>
    </source>
</evidence>
<evidence type="ECO:0000256" key="21">
    <source>
        <dbReference type="ARBA" id="ARBA00023136"/>
    </source>
</evidence>
<evidence type="ECO:0000256" key="24">
    <source>
        <dbReference type="ARBA" id="ARBA00023170"/>
    </source>
</evidence>
<dbReference type="PANTHER" id="PTHR46962">
    <property type="entry name" value="SERINE/THREONINE-PROTEIN KINASE KIST"/>
    <property type="match status" value="1"/>
</dbReference>
<dbReference type="EMBL" id="SWJQ01000584">
    <property type="protein sequence ID" value="TRZ12514.1"/>
    <property type="molecule type" value="Genomic_DNA"/>
</dbReference>